<dbReference type="InterPro" id="IPR011990">
    <property type="entry name" value="TPR-like_helical_dom_sf"/>
</dbReference>
<dbReference type="OrthoDB" id="265717at2759"/>
<keyword evidence="2 4" id="KW-0863">Zinc-finger</keyword>
<evidence type="ECO:0000313" key="7">
    <source>
        <dbReference type="EMBL" id="GAQ83819.1"/>
    </source>
</evidence>
<evidence type="ECO:0000259" key="5">
    <source>
        <dbReference type="PROSITE" id="PS50280"/>
    </source>
</evidence>
<dbReference type="Pfam" id="PF00856">
    <property type="entry name" value="SET"/>
    <property type="match status" value="1"/>
</dbReference>
<keyword evidence="8" id="KW-1185">Reference proteome</keyword>
<evidence type="ECO:0000256" key="1">
    <source>
        <dbReference type="ARBA" id="ARBA00022723"/>
    </source>
</evidence>
<dbReference type="GO" id="GO:0008270">
    <property type="term" value="F:zinc ion binding"/>
    <property type="evidence" value="ECO:0007669"/>
    <property type="project" value="UniProtKB-KW"/>
</dbReference>
<evidence type="ECO:0000256" key="4">
    <source>
        <dbReference type="PROSITE-ProRule" id="PRU00134"/>
    </source>
</evidence>
<keyword evidence="1" id="KW-0479">Metal-binding</keyword>
<dbReference type="InterPro" id="IPR001214">
    <property type="entry name" value="SET_dom"/>
</dbReference>
<gene>
    <name evidence="7" type="ORF">KFL_001630160</name>
</gene>
<dbReference type="STRING" id="105231.A0A1Y1I329"/>
<organism evidence="7 8">
    <name type="scientific">Klebsormidium nitens</name>
    <name type="common">Green alga</name>
    <name type="synonym">Ulothrix nitens</name>
    <dbReference type="NCBI Taxonomy" id="105231"/>
    <lineage>
        <taxon>Eukaryota</taxon>
        <taxon>Viridiplantae</taxon>
        <taxon>Streptophyta</taxon>
        <taxon>Klebsormidiophyceae</taxon>
        <taxon>Klebsormidiales</taxon>
        <taxon>Klebsormidiaceae</taxon>
        <taxon>Klebsormidium</taxon>
    </lineage>
</organism>
<accession>A0A1Y1I329</accession>
<dbReference type="Gene3D" id="6.10.140.2220">
    <property type="match status" value="1"/>
</dbReference>
<dbReference type="SUPFAM" id="SSF82199">
    <property type="entry name" value="SET domain"/>
    <property type="match status" value="1"/>
</dbReference>
<evidence type="ECO:0000259" key="6">
    <source>
        <dbReference type="PROSITE" id="PS50865"/>
    </source>
</evidence>
<dbReference type="OMA" id="LHMKLGK"/>
<dbReference type="EMBL" id="DF237112">
    <property type="protein sequence ID" value="GAQ83819.1"/>
    <property type="molecule type" value="Genomic_DNA"/>
</dbReference>
<protein>
    <submittedName>
        <fullName evidence="7">Uncharacterized protein</fullName>
    </submittedName>
</protein>
<dbReference type="InterPro" id="IPR050869">
    <property type="entry name" value="H3K4_H4K5_MeTrfase"/>
</dbReference>
<feature type="domain" description="MYND-type" evidence="6">
    <location>
        <begin position="61"/>
        <end position="100"/>
    </location>
</feature>
<dbReference type="Gene3D" id="2.170.270.10">
    <property type="entry name" value="SET domain"/>
    <property type="match status" value="1"/>
</dbReference>
<dbReference type="PANTHER" id="PTHR12197:SF251">
    <property type="entry name" value="EG:BACR7C10.4 PROTEIN"/>
    <property type="match status" value="1"/>
</dbReference>
<evidence type="ECO:0000313" key="8">
    <source>
        <dbReference type="Proteomes" id="UP000054558"/>
    </source>
</evidence>
<dbReference type="AlphaFoldDB" id="A0A1Y1I329"/>
<dbReference type="Proteomes" id="UP000054558">
    <property type="component" value="Unassembled WGS sequence"/>
</dbReference>
<dbReference type="Pfam" id="PF01753">
    <property type="entry name" value="zf-MYND"/>
    <property type="match status" value="1"/>
</dbReference>
<evidence type="ECO:0000256" key="2">
    <source>
        <dbReference type="ARBA" id="ARBA00022771"/>
    </source>
</evidence>
<dbReference type="InterPro" id="IPR002893">
    <property type="entry name" value="Znf_MYND"/>
</dbReference>
<keyword evidence="3" id="KW-0862">Zinc</keyword>
<feature type="domain" description="SET" evidence="5">
    <location>
        <begin position="7"/>
        <end position="259"/>
    </location>
</feature>
<dbReference type="InterPro" id="IPR046341">
    <property type="entry name" value="SET_dom_sf"/>
</dbReference>
<evidence type="ECO:0000256" key="3">
    <source>
        <dbReference type="ARBA" id="ARBA00022833"/>
    </source>
</evidence>
<dbReference type="GO" id="GO:0005634">
    <property type="term" value="C:nucleus"/>
    <property type="evidence" value="ECO:0000318"/>
    <property type="project" value="GO_Central"/>
</dbReference>
<name>A0A1Y1I329_KLENI</name>
<dbReference type="Gene3D" id="1.25.40.10">
    <property type="entry name" value="Tetratricopeptide repeat domain"/>
    <property type="match status" value="1"/>
</dbReference>
<dbReference type="PANTHER" id="PTHR12197">
    <property type="entry name" value="HISTONE-LYSINE N-METHYLTRANSFERASE SMYD"/>
    <property type="match status" value="1"/>
</dbReference>
<reference evidence="7 8" key="1">
    <citation type="journal article" date="2014" name="Nat. Commun.">
        <title>Klebsormidium flaccidum genome reveals primary factors for plant terrestrial adaptation.</title>
        <authorList>
            <person name="Hori K."/>
            <person name="Maruyama F."/>
            <person name="Fujisawa T."/>
            <person name="Togashi T."/>
            <person name="Yamamoto N."/>
            <person name="Seo M."/>
            <person name="Sato S."/>
            <person name="Yamada T."/>
            <person name="Mori H."/>
            <person name="Tajima N."/>
            <person name="Moriyama T."/>
            <person name="Ikeuchi M."/>
            <person name="Watanabe M."/>
            <person name="Wada H."/>
            <person name="Kobayashi K."/>
            <person name="Saito M."/>
            <person name="Masuda T."/>
            <person name="Sasaki-Sekimoto Y."/>
            <person name="Mashiguchi K."/>
            <person name="Awai K."/>
            <person name="Shimojima M."/>
            <person name="Masuda S."/>
            <person name="Iwai M."/>
            <person name="Nobusawa T."/>
            <person name="Narise T."/>
            <person name="Kondo S."/>
            <person name="Saito H."/>
            <person name="Sato R."/>
            <person name="Murakawa M."/>
            <person name="Ihara Y."/>
            <person name="Oshima-Yamada Y."/>
            <person name="Ohtaka K."/>
            <person name="Satoh M."/>
            <person name="Sonobe K."/>
            <person name="Ishii M."/>
            <person name="Ohtani R."/>
            <person name="Kanamori-Sato M."/>
            <person name="Honoki R."/>
            <person name="Miyazaki D."/>
            <person name="Mochizuki H."/>
            <person name="Umetsu J."/>
            <person name="Higashi K."/>
            <person name="Shibata D."/>
            <person name="Kamiya Y."/>
            <person name="Sato N."/>
            <person name="Nakamura Y."/>
            <person name="Tabata S."/>
            <person name="Ida S."/>
            <person name="Kurokawa K."/>
            <person name="Ohta H."/>
        </authorList>
    </citation>
    <scope>NUCLEOTIDE SEQUENCE [LARGE SCALE GENOMIC DNA]</scope>
    <source>
        <strain evidence="7 8">NIES-2285</strain>
    </source>
</reference>
<dbReference type="PROSITE" id="PS50865">
    <property type="entry name" value="ZF_MYND_2"/>
    <property type="match status" value="1"/>
</dbReference>
<dbReference type="PROSITE" id="PS50280">
    <property type="entry name" value="SET"/>
    <property type="match status" value="1"/>
</dbReference>
<dbReference type="PROSITE" id="PS01360">
    <property type="entry name" value="ZF_MYND_1"/>
    <property type="match status" value="1"/>
</dbReference>
<sequence>MATAGDADLAVFLSKEGLIIEERTGRGRCLVAGRTFLPGELILTQAPYAHVLDEANQGNRCDACFVVGGEGLRRCGGCKLVMYCDQKCQRSTWPLHQHECRAISALRRLHGTVPTPTLRLAFRVMAMRTLQATGVRPRNAVDDYARVEALVSHLEDTPRDTLLLYAQMATLVKAMGDVEGSKVAVDPREVTELLGRFACNAHTICDEELKPVGMGLFVVNSLANHDCNPNAIILYDGPRAMMRALRPITAGDEITHAYIDLAGSRNQRRERLRKYYFECQCDRCVHHREDPVDSKVAGLKCADESCGGSPGWDWELGKAARDKTGRYVCKCGRAVPANEADARKEEANRILREEEASEGKGEFQEARRLLEKAHGLQTSVLHRLNWELVRTSDALLRVCMALQDWPAAASWCERTLPAYEACLPQPSALYGLQLFTLAKLKWFLEDAQSCFEAVRRACEILTITHGEKHRLVLEAKDLLSQAQAEAGQRRLR</sequence>
<dbReference type="Gene3D" id="1.10.220.160">
    <property type="match status" value="1"/>
</dbReference>
<proteinExistence type="predicted"/>